<dbReference type="InterPro" id="IPR039426">
    <property type="entry name" value="TonB-dep_rcpt-like"/>
</dbReference>
<evidence type="ECO:0000256" key="7">
    <source>
        <dbReference type="PROSITE-ProRule" id="PRU01360"/>
    </source>
</evidence>
<dbReference type="InterPro" id="IPR023997">
    <property type="entry name" value="TonB-dep_OMP_SusC/RagA_CS"/>
</dbReference>
<evidence type="ECO:0000256" key="5">
    <source>
        <dbReference type="ARBA" id="ARBA00023136"/>
    </source>
</evidence>
<proteinExistence type="inferred from homology"/>
<dbReference type="PROSITE" id="PS52016">
    <property type="entry name" value="TONB_DEPENDENT_REC_3"/>
    <property type="match status" value="1"/>
</dbReference>
<name>A0A2D1U4I8_9SPHI</name>
<dbReference type="Gene3D" id="2.60.40.1120">
    <property type="entry name" value="Carboxypeptidase-like, regulatory domain"/>
    <property type="match status" value="1"/>
</dbReference>
<keyword evidence="4 7" id="KW-0812">Transmembrane</keyword>
<sequence length="1143" mass="128287">MKVNSLLACSILLLLSSSAIGQKLNLVQKRIKLVQVFKEITRQTDYQVIWNEQKLNADKRIDADFVTTPLPEVMNRILSGLPLTYVISKKMIVIKASSTIDINGTVTNEEGELLQGATIKVKGQDKSAITDLKGKYLLKQIDTGAVLIISYIGYQNKESWALNTGNVTLSLKTDDLKEIEIVSTGYQKIARERATGSFALVDSAQYTRRVSKDVFSRLEGITSGLLFNKNTLISNQGALDLSVRGRSTIFANDQPLIILDNFPFNGELNSINPNDIASISVLKDAAAASIWGVRAGNGVIVITTKRGRNKQPLRAFVNSNLTISGKPDLTYNPNYLSSSDYIDIETYLFNNGKYDEILNDPQSNLIVSPVIQILNKQRMGQSSDETNKQLNILRAKDVRNDELKYFYRKPVSQQYAASLSGGTNQSNHYFSAGYDKTNTTIVGNNNNRITINSQNSIRPVKNLELEVGLYYIKSSSKIDSTIANLTSLITPYYQFKDENGQNAILERDFNSHFKNEAINKGFLDWQYVPLNELGKSQDRINNNDFRLNGGLTYNIIPELSATIKYQYQLIDSKRSIYENIDTYHVRSLINQYSILTSGTVSGYNIPLGGILNTTVGKFTSNSLRTQLNYKKNWHRNAISAIIGYEISESLAGLNRTTKYGYDQNSGKSVAVDTTSSFELNPKGLGQIGTHYRFFRKTDRMRSSYLNATYSYDGRYTISGSARVDGSNYFGVKTNQKYVPLWSAGVLWNIDGESFYALNWLPILKLRASYGYNGNLNKSYTGITTFIYSPDGAALTNLPYGVIVNIGNPELKWEKVAIANVGLEFGFKKPALRGKVEYYIKNGSDILGDKAFPSNTGITVLRGNYSKMKAKGFDISLISENLNGKLRWTTSFMLSAVHDWVSDYDVTEPSSVRYVGDYSYSPALNKPVYGIYSYKWAGLDPINGDPRGYVNGQVSKDYFTILKKDAADLEYNGPARPTIFGGLSNTFTLKKFTLSFNLSYKLGYYFRKPSVNYYDMYNVNINYYMNSDFENRWKKSGDEAITNVPSQGIFGEDNSRDRFYNGSSATVARGDHIRLQDVNFSYDFNIINWKGIPIKQLQLYFYANNLGVIWKANDFGLDPDLVLSGNNFSYPITKSFAFGFKASF</sequence>
<keyword evidence="2 7" id="KW-0813">Transport</keyword>
<dbReference type="NCBIfam" id="TIGR04056">
    <property type="entry name" value="OMP_RagA_SusC"/>
    <property type="match status" value="1"/>
</dbReference>
<reference evidence="10 11" key="1">
    <citation type="submission" date="2017-10" db="EMBL/GenBank/DDBJ databases">
        <title>Whole genome of Pedobacter ginsengisoli T01R-27 isolated from tomato rhizosphere.</title>
        <authorList>
            <person name="Weon H.-Y."/>
            <person name="Lee S.A."/>
            <person name="Sang M.K."/>
            <person name="Song J."/>
        </authorList>
    </citation>
    <scope>NUCLEOTIDE SEQUENCE [LARGE SCALE GENOMIC DNA]</scope>
    <source>
        <strain evidence="10 11">T01R-27</strain>
    </source>
</reference>
<evidence type="ECO:0000256" key="1">
    <source>
        <dbReference type="ARBA" id="ARBA00004571"/>
    </source>
</evidence>
<dbReference type="RefSeq" id="WP_099438459.1">
    <property type="nucleotide sequence ID" value="NZ_CP024091.1"/>
</dbReference>
<evidence type="ECO:0000256" key="4">
    <source>
        <dbReference type="ARBA" id="ARBA00022692"/>
    </source>
</evidence>
<organism evidence="10 11">
    <name type="scientific">Pedobacter ginsengisoli</name>
    <dbReference type="NCBI Taxonomy" id="363852"/>
    <lineage>
        <taxon>Bacteria</taxon>
        <taxon>Pseudomonadati</taxon>
        <taxon>Bacteroidota</taxon>
        <taxon>Sphingobacteriia</taxon>
        <taxon>Sphingobacteriales</taxon>
        <taxon>Sphingobacteriaceae</taxon>
        <taxon>Pedobacter</taxon>
    </lineage>
</organism>
<dbReference type="InterPro" id="IPR023996">
    <property type="entry name" value="TonB-dep_OMP_SusC/RagA"/>
</dbReference>
<dbReference type="Proteomes" id="UP000223749">
    <property type="component" value="Chromosome"/>
</dbReference>
<gene>
    <name evidence="10" type="ORF">CPT03_08540</name>
</gene>
<dbReference type="AlphaFoldDB" id="A0A2D1U4I8"/>
<dbReference type="EMBL" id="CP024091">
    <property type="protein sequence ID" value="ATP56517.1"/>
    <property type="molecule type" value="Genomic_DNA"/>
</dbReference>
<evidence type="ECO:0000256" key="3">
    <source>
        <dbReference type="ARBA" id="ARBA00022452"/>
    </source>
</evidence>
<feature type="domain" description="TonB-dependent receptor plug" evidence="9">
    <location>
        <begin position="195"/>
        <end position="299"/>
    </location>
</feature>
<keyword evidence="5 7" id="KW-0472">Membrane</keyword>
<keyword evidence="6 7" id="KW-0998">Cell outer membrane</keyword>
<dbReference type="Pfam" id="PF07715">
    <property type="entry name" value="Plug"/>
    <property type="match status" value="1"/>
</dbReference>
<evidence type="ECO:0000259" key="9">
    <source>
        <dbReference type="Pfam" id="PF07715"/>
    </source>
</evidence>
<comment type="similarity">
    <text evidence="7">Belongs to the TonB-dependent receptor family.</text>
</comment>
<dbReference type="KEGG" id="pgs:CPT03_08540"/>
<dbReference type="InterPro" id="IPR036942">
    <property type="entry name" value="Beta-barrel_TonB_sf"/>
</dbReference>
<feature type="signal peptide" evidence="8">
    <location>
        <begin position="1"/>
        <end position="21"/>
    </location>
</feature>
<dbReference type="Pfam" id="PF13715">
    <property type="entry name" value="CarbopepD_reg_2"/>
    <property type="match status" value="1"/>
</dbReference>
<keyword evidence="3 7" id="KW-1134">Transmembrane beta strand</keyword>
<dbReference type="Gene3D" id="2.40.170.20">
    <property type="entry name" value="TonB-dependent receptor, beta-barrel domain"/>
    <property type="match status" value="1"/>
</dbReference>
<evidence type="ECO:0000256" key="8">
    <source>
        <dbReference type="SAM" id="SignalP"/>
    </source>
</evidence>
<evidence type="ECO:0000313" key="10">
    <source>
        <dbReference type="EMBL" id="ATP56517.1"/>
    </source>
</evidence>
<evidence type="ECO:0000256" key="2">
    <source>
        <dbReference type="ARBA" id="ARBA00022448"/>
    </source>
</evidence>
<dbReference type="NCBIfam" id="TIGR04057">
    <property type="entry name" value="SusC_RagA_signa"/>
    <property type="match status" value="1"/>
</dbReference>
<protein>
    <submittedName>
        <fullName evidence="10">SusC/RagA family TonB-linked outer membrane protein</fullName>
    </submittedName>
</protein>
<dbReference type="InterPro" id="IPR037066">
    <property type="entry name" value="Plug_dom_sf"/>
</dbReference>
<dbReference type="InterPro" id="IPR012910">
    <property type="entry name" value="Plug_dom"/>
</dbReference>
<dbReference type="Gene3D" id="2.170.130.10">
    <property type="entry name" value="TonB-dependent receptor, plug domain"/>
    <property type="match status" value="1"/>
</dbReference>
<comment type="subcellular location">
    <subcellularLocation>
        <location evidence="1 7">Cell outer membrane</location>
        <topology evidence="1 7">Multi-pass membrane protein</topology>
    </subcellularLocation>
</comment>
<dbReference type="GO" id="GO:0009279">
    <property type="term" value="C:cell outer membrane"/>
    <property type="evidence" value="ECO:0007669"/>
    <property type="project" value="UniProtKB-SubCell"/>
</dbReference>
<dbReference type="OrthoDB" id="9768177at2"/>
<feature type="chain" id="PRO_5013830571" evidence="8">
    <location>
        <begin position="22"/>
        <end position="1143"/>
    </location>
</feature>
<dbReference type="SUPFAM" id="SSF56935">
    <property type="entry name" value="Porins"/>
    <property type="match status" value="1"/>
</dbReference>
<dbReference type="SUPFAM" id="SSF49464">
    <property type="entry name" value="Carboxypeptidase regulatory domain-like"/>
    <property type="match status" value="1"/>
</dbReference>
<keyword evidence="8" id="KW-0732">Signal</keyword>
<accession>A0A2D1U4I8</accession>
<dbReference type="InterPro" id="IPR008969">
    <property type="entry name" value="CarboxyPept-like_regulatory"/>
</dbReference>
<evidence type="ECO:0000256" key="6">
    <source>
        <dbReference type="ARBA" id="ARBA00023237"/>
    </source>
</evidence>
<evidence type="ECO:0000313" key="11">
    <source>
        <dbReference type="Proteomes" id="UP000223749"/>
    </source>
</evidence>
<keyword evidence="11" id="KW-1185">Reference proteome</keyword>